<dbReference type="Proteomes" id="UP001589646">
    <property type="component" value="Unassembled WGS sequence"/>
</dbReference>
<evidence type="ECO:0000259" key="2">
    <source>
        <dbReference type="Pfam" id="PF23359"/>
    </source>
</evidence>
<evidence type="ECO:0000313" key="3">
    <source>
        <dbReference type="EMBL" id="MFB9525672.1"/>
    </source>
</evidence>
<feature type="domain" description="Lsr2 DNA-binding" evidence="2">
    <location>
        <begin position="147"/>
        <end position="166"/>
    </location>
</feature>
<proteinExistence type="predicted"/>
<protein>
    <recommendedName>
        <fullName evidence="2">Lsr2 DNA-binding domain-containing protein</fullName>
    </recommendedName>
</protein>
<keyword evidence="4" id="KW-1185">Reference proteome</keyword>
<comment type="caution">
    <text evidence="3">The sequence shown here is derived from an EMBL/GenBank/DDBJ whole genome shotgun (WGS) entry which is preliminary data.</text>
</comment>
<dbReference type="Pfam" id="PF23359">
    <property type="entry name" value="Lsr2_DNA-bd"/>
    <property type="match status" value="1"/>
</dbReference>
<keyword evidence="1" id="KW-0238">DNA-binding</keyword>
<name>A0ABV5PR35_9ACTN</name>
<dbReference type="Gene3D" id="4.10.320.10">
    <property type="entry name" value="E3-binding domain"/>
    <property type="match status" value="1"/>
</dbReference>
<dbReference type="RefSeq" id="WP_346125973.1">
    <property type="nucleotide sequence ID" value="NZ_BAAAXC010000015.1"/>
</dbReference>
<dbReference type="EMBL" id="JBHMCE010000001">
    <property type="protein sequence ID" value="MFB9525672.1"/>
    <property type="molecule type" value="Genomic_DNA"/>
</dbReference>
<evidence type="ECO:0000313" key="4">
    <source>
        <dbReference type="Proteomes" id="UP001589646"/>
    </source>
</evidence>
<gene>
    <name evidence="3" type="ORF">ACFFRN_03455</name>
</gene>
<dbReference type="InterPro" id="IPR036625">
    <property type="entry name" value="E3-bd_dom_sf"/>
</dbReference>
<sequence>MEATTKVFVTYHQMLVAEPGAEPPGSVRNGLTASVPGAAMIHTGVHTGFVEVTVRLAAEALDHVDGWEEEAEADLVTSTGEIYLMGVAEGASSTTLTPQGPGHYRMRVHARGRASGSGESYLIVVWPIELGADAVARYRPEPLPRSEIREWARERGLPFSERGRIAGGPGFHREGPAR</sequence>
<reference evidence="3 4" key="1">
    <citation type="submission" date="2024-09" db="EMBL/GenBank/DDBJ databases">
        <authorList>
            <person name="Sun Q."/>
            <person name="Mori K."/>
        </authorList>
    </citation>
    <scope>NUCLEOTIDE SEQUENCE [LARGE SCALE GENOMIC DNA]</scope>
    <source>
        <strain evidence="3 4">JCM 3323</strain>
    </source>
</reference>
<accession>A0ABV5PR35</accession>
<dbReference type="InterPro" id="IPR055370">
    <property type="entry name" value="Lsr2_DNA-bd"/>
</dbReference>
<organism evidence="3 4">
    <name type="scientific">Nonomuraea roseola</name>
    <dbReference type="NCBI Taxonomy" id="46179"/>
    <lineage>
        <taxon>Bacteria</taxon>
        <taxon>Bacillati</taxon>
        <taxon>Actinomycetota</taxon>
        <taxon>Actinomycetes</taxon>
        <taxon>Streptosporangiales</taxon>
        <taxon>Streptosporangiaceae</taxon>
        <taxon>Nonomuraea</taxon>
    </lineage>
</organism>
<evidence type="ECO:0000256" key="1">
    <source>
        <dbReference type="ARBA" id="ARBA00023125"/>
    </source>
</evidence>